<protein>
    <submittedName>
        <fullName evidence="3">Unannotated protein</fullName>
    </submittedName>
</protein>
<gene>
    <name evidence="3" type="ORF">UFOPK3376_01603</name>
</gene>
<accession>A0A6J7EEN9</accession>
<dbReference type="PANTHER" id="PTHR43757">
    <property type="entry name" value="AMINOMETHYLTRANSFERASE"/>
    <property type="match status" value="1"/>
</dbReference>
<dbReference type="NCBIfam" id="NF009133">
    <property type="entry name" value="PRK12486.1"/>
    <property type="match status" value="1"/>
</dbReference>
<sequence>MNAPGLAITRRLRSTPFSSRIEAAGVKTYTVYNHMLLPTQFRGVEEDYHHLRSAVQVWDVGCERQVELAGPDAARLAQMLTVRDLRKFEVGRCGYAPVVDDDGFLINDPVALRVADDRWWFSVSDSDVLLWAGGIARGMQLDVTVREPEVWPLAVQGPFAEDVVAAVFGESARAIRFFRFAPLEFKGHSMLVARSGWSAQGGFEIYVDDAELGGLLYDALIDAGQQYGIGPGCPNLIERIEAGLITYGTDATRSDTALEAGLLRYCSLDAPIDAIGIDALRRQRDAGVSRRICGFMIEGDRVPHQRNPWPASVGGEAVGEVTSAVWSPRLGTNVALGMLPIDHLAPGTQVVVSCTDGERVATVVDVPFPGSSQR</sequence>
<dbReference type="InterPro" id="IPR028896">
    <property type="entry name" value="GcvT/YgfZ/DmdA"/>
</dbReference>
<reference evidence="3" key="1">
    <citation type="submission" date="2020-05" db="EMBL/GenBank/DDBJ databases">
        <authorList>
            <person name="Chiriac C."/>
            <person name="Salcher M."/>
            <person name="Ghai R."/>
            <person name="Kavagutti S V."/>
        </authorList>
    </citation>
    <scope>NUCLEOTIDE SEQUENCE</scope>
</reference>
<dbReference type="InterPro" id="IPR027266">
    <property type="entry name" value="TrmE/GcvT-like"/>
</dbReference>
<name>A0A6J7EEN9_9ZZZZ</name>
<dbReference type="Gene3D" id="3.30.1360.120">
    <property type="entry name" value="Probable tRNA modification gtpase trme, domain 1"/>
    <property type="match status" value="1"/>
</dbReference>
<evidence type="ECO:0000259" key="1">
    <source>
        <dbReference type="Pfam" id="PF01571"/>
    </source>
</evidence>
<dbReference type="AlphaFoldDB" id="A0A6J7EEN9"/>
<dbReference type="InterPro" id="IPR013977">
    <property type="entry name" value="GcvT_C"/>
</dbReference>
<dbReference type="Pfam" id="PF01571">
    <property type="entry name" value="GCV_T"/>
    <property type="match status" value="1"/>
</dbReference>
<feature type="domain" description="GCVT N-terminal" evidence="1">
    <location>
        <begin position="19"/>
        <end position="269"/>
    </location>
</feature>
<organism evidence="3">
    <name type="scientific">freshwater metagenome</name>
    <dbReference type="NCBI Taxonomy" id="449393"/>
    <lineage>
        <taxon>unclassified sequences</taxon>
        <taxon>metagenomes</taxon>
        <taxon>ecological metagenomes</taxon>
    </lineage>
</organism>
<dbReference type="InterPro" id="IPR006222">
    <property type="entry name" value="GCVT_N"/>
</dbReference>
<feature type="domain" description="Aminomethyltransferase C-terminal" evidence="2">
    <location>
        <begin position="290"/>
        <end position="368"/>
    </location>
</feature>
<dbReference type="Pfam" id="PF08669">
    <property type="entry name" value="GCV_T_C"/>
    <property type="match status" value="1"/>
</dbReference>
<evidence type="ECO:0000259" key="2">
    <source>
        <dbReference type="Pfam" id="PF08669"/>
    </source>
</evidence>
<dbReference type="SUPFAM" id="SSF103025">
    <property type="entry name" value="Folate-binding domain"/>
    <property type="match status" value="1"/>
</dbReference>
<dbReference type="EMBL" id="CAFBLP010000037">
    <property type="protein sequence ID" value="CAB4881757.1"/>
    <property type="molecule type" value="Genomic_DNA"/>
</dbReference>
<proteinExistence type="predicted"/>
<evidence type="ECO:0000313" key="3">
    <source>
        <dbReference type="EMBL" id="CAB4881757.1"/>
    </source>
</evidence>
<dbReference type="PIRSF" id="PIRSF006487">
    <property type="entry name" value="GcvT"/>
    <property type="match status" value="1"/>
</dbReference>
<dbReference type="PANTHER" id="PTHR43757:SF2">
    <property type="entry name" value="AMINOMETHYLTRANSFERASE, MITOCHONDRIAL"/>
    <property type="match status" value="1"/>
</dbReference>
<dbReference type="InterPro" id="IPR029043">
    <property type="entry name" value="GcvT/YgfZ_C"/>
</dbReference>
<dbReference type="SUPFAM" id="SSF101790">
    <property type="entry name" value="Aminomethyltransferase beta-barrel domain"/>
    <property type="match status" value="1"/>
</dbReference>